<dbReference type="RefSeq" id="WP_057009199.1">
    <property type="nucleotide sequence ID" value="NZ_JYLK01000012.1"/>
</dbReference>
<evidence type="ECO:0000313" key="16">
    <source>
        <dbReference type="EMBL" id="SDT19133.1"/>
    </source>
</evidence>
<comment type="similarity">
    <text evidence="4 13">Belongs to the dihydroorotate dehydrogenase family. Type 2 subfamily.</text>
</comment>
<feature type="binding site" evidence="13">
    <location>
        <begin position="317"/>
        <end position="318"/>
    </location>
    <ligand>
        <name>FMN</name>
        <dbReference type="ChEBI" id="CHEBI:58210"/>
    </ligand>
</feature>
<evidence type="ECO:0000256" key="5">
    <source>
        <dbReference type="ARBA" id="ARBA00011245"/>
    </source>
</evidence>
<dbReference type="EC" id="1.3.5.2" evidence="13"/>
<comment type="function">
    <text evidence="1 13">Catalyzes the conversion of dihydroorotate to orotate with quinone as electron acceptor.</text>
</comment>
<dbReference type="NCBIfam" id="NF003652">
    <property type="entry name" value="PRK05286.2-5"/>
    <property type="match status" value="1"/>
</dbReference>
<dbReference type="PIRSF" id="PIRSF000164">
    <property type="entry name" value="DHO_oxidase"/>
    <property type="match status" value="1"/>
</dbReference>
<feature type="binding site" evidence="13">
    <location>
        <position position="176"/>
    </location>
    <ligand>
        <name>substrate</name>
    </ligand>
</feature>
<keyword evidence="10 13" id="KW-0560">Oxidoreductase</keyword>
<feature type="binding site" evidence="13">
    <location>
        <position position="296"/>
    </location>
    <ligand>
        <name>FMN</name>
        <dbReference type="ChEBI" id="CHEBI:58210"/>
    </ligand>
</feature>
<evidence type="ECO:0000256" key="9">
    <source>
        <dbReference type="ARBA" id="ARBA00022975"/>
    </source>
</evidence>
<reference evidence="16 18" key="2">
    <citation type="submission" date="2016-10" db="EMBL/GenBank/DDBJ databases">
        <authorList>
            <person name="Varghese N."/>
            <person name="Submissions S."/>
        </authorList>
    </citation>
    <scope>NUCLEOTIDE SEQUENCE [LARGE SCALE GENOMIC DNA]</scope>
    <source>
        <strain evidence="16 18">BS3111</strain>
    </source>
</reference>
<evidence type="ECO:0000256" key="10">
    <source>
        <dbReference type="ARBA" id="ARBA00023002"/>
    </source>
</evidence>
<comment type="subunit">
    <text evidence="5 13">Monomer.</text>
</comment>
<evidence type="ECO:0000313" key="18">
    <source>
        <dbReference type="Proteomes" id="UP000183126"/>
    </source>
</evidence>
<comment type="catalytic activity">
    <reaction evidence="12 13">
        <text>(S)-dihydroorotate + a quinone = orotate + a quinol</text>
        <dbReference type="Rhea" id="RHEA:30187"/>
        <dbReference type="ChEBI" id="CHEBI:24646"/>
        <dbReference type="ChEBI" id="CHEBI:30839"/>
        <dbReference type="ChEBI" id="CHEBI:30864"/>
        <dbReference type="ChEBI" id="CHEBI:132124"/>
        <dbReference type="EC" id="1.3.5.2"/>
    </reaction>
</comment>
<dbReference type="NCBIfam" id="NF003645">
    <property type="entry name" value="PRK05286.1-2"/>
    <property type="match status" value="1"/>
</dbReference>
<evidence type="ECO:0000256" key="13">
    <source>
        <dbReference type="HAMAP-Rule" id="MF_00225"/>
    </source>
</evidence>
<feature type="domain" description="Dihydroorotate dehydrogenase catalytic" evidence="14">
    <location>
        <begin position="46"/>
        <end position="330"/>
    </location>
</feature>
<keyword evidence="18" id="KW-1185">Reference proteome</keyword>
<dbReference type="InterPro" id="IPR001295">
    <property type="entry name" value="Dihydroorotate_DH_CS"/>
</dbReference>
<feature type="binding site" evidence="13">
    <location>
        <position position="171"/>
    </location>
    <ligand>
        <name>substrate</name>
    </ligand>
</feature>
<evidence type="ECO:0000256" key="7">
    <source>
        <dbReference type="ARBA" id="ARBA00022630"/>
    </source>
</evidence>
<evidence type="ECO:0000256" key="6">
    <source>
        <dbReference type="ARBA" id="ARBA00022475"/>
    </source>
</evidence>
<feature type="binding site" evidence="13">
    <location>
        <position position="138"/>
    </location>
    <ligand>
        <name>FMN</name>
        <dbReference type="ChEBI" id="CHEBI:58210"/>
    </ligand>
</feature>
<dbReference type="GO" id="GO:0044205">
    <property type="term" value="P:'de novo' UMP biosynthetic process"/>
    <property type="evidence" value="ECO:0007669"/>
    <property type="project" value="UniProtKB-UniRule"/>
</dbReference>
<dbReference type="Gene3D" id="3.20.20.70">
    <property type="entry name" value="Aldolase class I"/>
    <property type="match status" value="1"/>
</dbReference>
<evidence type="ECO:0000256" key="8">
    <source>
        <dbReference type="ARBA" id="ARBA00022643"/>
    </source>
</evidence>
<dbReference type="AlphaFoldDB" id="A0A0R2ZCL8"/>
<reference evidence="15 17" key="1">
    <citation type="submission" date="2015-02" db="EMBL/GenBank/DDBJ databases">
        <title>Two Pseudomonas sp. nov. isolated from raw milk.</title>
        <authorList>
            <person name="Wenning M."/>
            <person name="von Neubeck M."/>
            <person name="Huptas C."/>
            <person name="Scherer S."/>
        </authorList>
    </citation>
    <scope>NUCLEOTIDE SEQUENCE [LARGE SCALE GENOMIC DNA]</scope>
    <source>
        <strain evidence="15 17">DSM 14937</strain>
    </source>
</reference>
<dbReference type="HAMAP" id="MF_00225">
    <property type="entry name" value="DHO_dh_type2"/>
    <property type="match status" value="1"/>
</dbReference>
<dbReference type="SUPFAM" id="SSF51395">
    <property type="entry name" value="FMN-linked oxidoreductases"/>
    <property type="match status" value="1"/>
</dbReference>
<evidence type="ECO:0000256" key="11">
    <source>
        <dbReference type="ARBA" id="ARBA00023136"/>
    </source>
</evidence>
<keyword evidence="7 13" id="KW-0285">Flavoprotein</keyword>
<dbReference type="InterPro" id="IPR005719">
    <property type="entry name" value="Dihydroorotate_DH_2"/>
</dbReference>
<dbReference type="FunFam" id="3.20.20.70:FF:000028">
    <property type="entry name" value="Dihydroorotate dehydrogenase (quinone)"/>
    <property type="match status" value="1"/>
</dbReference>
<evidence type="ECO:0000256" key="1">
    <source>
        <dbReference type="ARBA" id="ARBA00003125"/>
    </source>
</evidence>
<dbReference type="NCBIfam" id="TIGR01036">
    <property type="entry name" value="pyrD_sub2"/>
    <property type="match status" value="1"/>
</dbReference>
<protein>
    <recommendedName>
        <fullName evidence="13">Dihydroorotate dehydrogenase (quinone)</fullName>
        <ecNumber evidence="13">1.3.5.2</ecNumber>
    </recommendedName>
    <alternativeName>
        <fullName evidence="13">DHOdehase</fullName>
        <shortName evidence="13">DHOD</shortName>
        <shortName evidence="13">DHODase</shortName>
    </alternativeName>
    <alternativeName>
        <fullName evidence="13">Dihydroorotate oxidase</fullName>
    </alternativeName>
</protein>
<dbReference type="InterPro" id="IPR005720">
    <property type="entry name" value="Dihydroorotate_DH_cat"/>
</dbReference>
<feature type="binding site" evidence="13">
    <location>
        <position position="171"/>
    </location>
    <ligand>
        <name>FMN</name>
        <dbReference type="ChEBI" id="CHEBI:58210"/>
    </ligand>
</feature>
<feature type="binding site" evidence="13">
    <location>
        <position position="216"/>
    </location>
    <ligand>
        <name>FMN</name>
        <dbReference type="ChEBI" id="CHEBI:58210"/>
    </ligand>
</feature>
<dbReference type="UniPathway" id="UPA00070">
    <property type="reaction ID" value="UER00946"/>
</dbReference>
<dbReference type="NCBIfam" id="NF003644">
    <property type="entry name" value="PRK05286.1-1"/>
    <property type="match status" value="1"/>
</dbReference>
<evidence type="ECO:0000259" key="14">
    <source>
        <dbReference type="Pfam" id="PF01180"/>
    </source>
</evidence>
<dbReference type="PROSITE" id="PS00911">
    <property type="entry name" value="DHODEHASE_1"/>
    <property type="match status" value="1"/>
</dbReference>
<dbReference type="EMBL" id="LT629760">
    <property type="protein sequence ID" value="SDT19133.1"/>
    <property type="molecule type" value="Genomic_DNA"/>
</dbReference>
<dbReference type="NCBIfam" id="NF003646">
    <property type="entry name" value="PRK05286.1-4"/>
    <property type="match status" value="1"/>
</dbReference>
<dbReference type="GO" id="GO:0006207">
    <property type="term" value="P:'de novo' pyrimidine nucleobase biosynthetic process"/>
    <property type="evidence" value="ECO:0007669"/>
    <property type="project" value="UniProtKB-UniRule"/>
</dbReference>
<feature type="binding site" evidence="13">
    <location>
        <position position="267"/>
    </location>
    <ligand>
        <name>FMN</name>
        <dbReference type="ChEBI" id="CHEBI:58210"/>
    </ligand>
</feature>
<keyword evidence="8 13" id="KW-0288">FMN</keyword>
<comment type="cofactor">
    <cofactor evidence="13">
        <name>FMN</name>
        <dbReference type="ChEBI" id="CHEBI:58210"/>
    </cofactor>
    <text evidence="13">Binds 1 FMN per subunit.</text>
</comment>
<dbReference type="Proteomes" id="UP000052019">
    <property type="component" value="Unassembled WGS sequence"/>
</dbReference>
<feature type="binding site" evidence="13">
    <location>
        <position position="85"/>
    </location>
    <ligand>
        <name>FMN</name>
        <dbReference type="ChEBI" id="CHEBI:58210"/>
    </ligand>
</feature>
<proteinExistence type="inferred from homology"/>
<evidence type="ECO:0000313" key="15">
    <source>
        <dbReference type="EMBL" id="KRP58912.1"/>
    </source>
</evidence>
<keyword evidence="11 13" id="KW-0472">Membrane</keyword>
<accession>A0A0R2ZCL8</accession>
<sequence>MYNLARQLLFKLSPETSHDLSLDLIGAGGRLGLNGLVCKAPAKMPVSVMGLEFPNPVGLAAGLDKNGAAIDGFAQLGFGFVEIGTVTPRPQPGNPKPRIFRLPEAEAIINRMGFNNLGVDHLLSRVQAAKYKGILGINIGKNFDTPVERAVDDYLICLDKVYAHASYVTVNVSSPNTPGLRSLQFGDSLKQLLEALRQRQEDLAVRHGKRVPLAIKIAPDMSDAETVLVAQALVDSGMDAVIATNTTLSRAGVEGLAHGDEAGGLSGAPVREQSTHIVKVLAAELAGRLPIIAVGGITEGKHAAEKIAAGASLVQLYSGFIYKGPALIRESVDAIVASGLAPRWSAQQTQS</sequence>
<keyword evidence="9 13" id="KW-0665">Pyrimidine biosynthesis</keyword>
<dbReference type="Pfam" id="PF01180">
    <property type="entry name" value="DHO_dh"/>
    <property type="match status" value="1"/>
</dbReference>
<dbReference type="InterPro" id="IPR013785">
    <property type="entry name" value="Aldolase_TIM"/>
</dbReference>
<dbReference type="GO" id="GO:0005886">
    <property type="term" value="C:plasma membrane"/>
    <property type="evidence" value="ECO:0007669"/>
    <property type="project" value="UniProtKB-SubCell"/>
</dbReference>
<feature type="binding site" evidence="13">
    <location>
        <position position="65"/>
    </location>
    <ligand>
        <name>substrate</name>
    </ligand>
</feature>
<comment type="subcellular location">
    <subcellularLocation>
        <location evidence="2 13">Cell membrane</location>
        <topology evidence="2 13">Peripheral membrane protein</topology>
    </subcellularLocation>
</comment>
<dbReference type="PANTHER" id="PTHR48109">
    <property type="entry name" value="DIHYDROOROTATE DEHYDROGENASE (QUINONE), MITOCHONDRIAL-RELATED"/>
    <property type="match status" value="1"/>
</dbReference>
<dbReference type="PATRIC" id="fig|200450.4.peg.488"/>
<dbReference type="Proteomes" id="UP000183126">
    <property type="component" value="Chromosome I"/>
</dbReference>
<name>A0A0R2ZCL8_9PSED</name>
<evidence type="ECO:0000256" key="2">
    <source>
        <dbReference type="ARBA" id="ARBA00004202"/>
    </source>
</evidence>
<feature type="binding site" evidence="13">
    <location>
        <begin position="245"/>
        <end position="246"/>
    </location>
    <ligand>
        <name>substrate</name>
    </ligand>
</feature>
<feature type="binding site" evidence="13">
    <location>
        <position position="244"/>
    </location>
    <ligand>
        <name>FMN</name>
        <dbReference type="ChEBI" id="CHEBI:58210"/>
    </ligand>
</feature>
<keyword evidence="6 13" id="KW-1003">Cell membrane</keyword>
<feature type="binding site" evidence="13">
    <location>
        <begin position="110"/>
        <end position="114"/>
    </location>
    <ligand>
        <name>substrate</name>
    </ligand>
</feature>
<feature type="binding site" evidence="13">
    <location>
        <begin position="61"/>
        <end position="65"/>
    </location>
    <ligand>
        <name>FMN</name>
        <dbReference type="ChEBI" id="CHEBI:58210"/>
    </ligand>
</feature>
<dbReference type="PANTHER" id="PTHR48109:SF4">
    <property type="entry name" value="DIHYDROOROTATE DEHYDROGENASE (QUINONE), MITOCHONDRIAL"/>
    <property type="match status" value="1"/>
</dbReference>
<evidence type="ECO:0000313" key="17">
    <source>
        <dbReference type="Proteomes" id="UP000052019"/>
    </source>
</evidence>
<evidence type="ECO:0000256" key="12">
    <source>
        <dbReference type="ARBA" id="ARBA00048639"/>
    </source>
</evidence>
<dbReference type="CDD" id="cd04738">
    <property type="entry name" value="DHOD_2_like"/>
    <property type="match status" value="1"/>
</dbReference>
<gene>
    <name evidence="13" type="primary">pyrD</name>
    <name evidence="16" type="ORF">SAMN04490205_5123</name>
    <name evidence="15" type="ORF">TU79_17815</name>
</gene>
<dbReference type="GO" id="GO:0106430">
    <property type="term" value="F:dihydroorotate dehydrogenase (quinone) activity"/>
    <property type="evidence" value="ECO:0007669"/>
    <property type="project" value="UniProtKB-EC"/>
</dbReference>
<comment type="pathway">
    <text evidence="3 13">Pyrimidine metabolism; UMP biosynthesis via de novo pathway; orotate from (S)-dihydroorotate (quinone route): step 1/1.</text>
</comment>
<feature type="active site" description="Nucleophile" evidence="13">
    <location>
        <position position="174"/>
    </location>
</feature>
<evidence type="ECO:0000256" key="4">
    <source>
        <dbReference type="ARBA" id="ARBA00005359"/>
    </source>
</evidence>
<organism evidence="15 17">
    <name type="scientific">Pseudomonas trivialis</name>
    <dbReference type="NCBI Taxonomy" id="200450"/>
    <lineage>
        <taxon>Bacteria</taxon>
        <taxon>Pseudomonadati</taxon>
        <taxon>Pseudomonadota</taxon>
        <taxon>Gammaproteobacteria</taxon>
        <taxon>Pseudomonadales</taxon>
        <taxon>Pseudomonadaceae</taxon>
        <taxon>Pseudomonas</taxon>
    </lineage>
</organism>
<dbReference type="InterPro" id="IPR050074">
    <property type="entry name" value="DHO_dehydrogenase"/>
</dbReference>
<dbReference type="InterPro" id="IPR012135">
    <property type="entry name" value="Dihydroorotate_DH_1_2"/>
</dbReference>
<evidence type="ECO:0000256" key="3">
    <source>
        <dbReference type="ARBA" id="ARBA00005161"/>
    </source>
</evidence>
<dbReference type="EMBL" id="JYLK01000012">
    <property type="protein sequence ID" value="KRP58912.1"/>
    <property type="molecule type" value="Genomic_DNA"/>
</dbReference>
<dbReference type="GO" id="GO:0005737">
    <property type="term" value="C:cytoplasm"/>
    <property type="evidence" value="ECO:0007669"/>
    <property type="project" value="InterPro"/>
</dbReference>
<dbReference type="OrthoDB" id="9802377at2"/>